<feature type="domain" description="BHLH" evidence="2">
    <location>
        <begin position="92"/>
        <end position="168"/>
    </location>
</feature>
<evidence type="ECO:0000259" key="2">
    <source>
        <dbReference type="PROSITE" id="PS50888"/>
    </source>
</evidence>
<name>A0A9P8MTI9_9HYPO</name>
<dbReference type="OrthoDB" id="2133190at2759"/>
<feature type="region of interest" description="Disordered" evidence="1">
    <location>
        <begin position="38"/>
        <end position="85"/>
    </location>
</feature>
<accession>A0A9P8MTI9</accession>
<dbReference type="PANTHER" id="PTHR47336:SF3">
    <property type="entry name" value="SERINE-RICH PROTEIN TYE7"/>
    <property type="match status" value="1"/>
</dbReference>
<dbReference type="GO" id="GO:0046983">
    <property type="term" value="F:protein dimerization activity"/>
    <property type="evidence" value="ECO:0007669"/>
    <property type="project" value="InterPro"/>
</dbReference>
<dbReference type="Gene3D" id="4.10.280.10">
    <property type="entry name" value="Helix-loop-helix DNA-binding domain"/>
    <property type="match status" value="1"/>
</dbReference>
<sequence length="204" mass="22453">MRPPLIGQSDTRSLLEWIDEEYASCAGGMAMPAGTSLRILNESGPTPSKNVSDITQHSPNLSGTSPGAEAGPSASDPAVASYHHTGPEHYSIKRIAHYRVEKRYRTNISDKIRVLDEMLPRPSPADQQQPDQPESGGQDDTHQCDDGAAIKRSKGEVLSRAIDYIVHLKRKADWQEKKIQELSGRIWASRKALELGHDVDMFAA</sequence>
<dbReference type="EMBL" id="JAIZPD010000009">
    <property type="protein sequence ID" value="KAH0960975.1"/>
    <property type="molecule type" value="Genomic_DNA"/>
</dbReference>
<dbReference type="GeneID" id="68357257"/>
<dbReference type="GO" id="GO:0003677">
    <property type="term" value="F:DNA binding"/>
    <property type="evidence" value="ECO:0007669"/>
    <property type="project" value="UniProtKB-KW"/>
</dbReference>
<feature type="compositionally biased region" description="Polar residues" evidence="1">
    <location>
        <begin position="43"/>
        <end position="65"/>
    </location>
</feature>
<evidence type="ECO:0000313" key="3">
    <source>
        <dbReference type="EMBL" id="KAH0960975.1"/>
    </source>
</evidence>
<dbReference type="Pfam" id="PF00010">
    <property type="entry name" value="HLH"/>
    <property type="match status" value="1"/>
</dbReference>
<feature type="region of interest" description="Disordered" evidence="1">
    <location>
        <begin position="120"/>
        <end position="146"/>
    </location>
</feature>
<feature type="compositionally biased region" description="Low complexity" evidence="1">
    <location>
        <begin position="124"/>
        <end position="133"/>
    </location>
</feature>
<reference evidence="3" key="1">
    <citation type="submission" date="2021-09" db="EMBL/GenBank/DDBJ databases">
        <title>A high-quality genome of the endoparasitic fungus Hirsutella rhossiliensis with a comparison of Hirsutella genomes reveals transposable elements contributing to genome size variation.</title>
        <authorList>
            <person name="Lin R."/>
            <person name="Jiao Y."/>
            <person name="Sun X."/>
            <person name="Ling J."/>
            <person name="Xie B."/>
            <person name="Cheng X."/>
        </authorList>
    </citation>
    <scope>NUCLEOTIDE SEQUENCE</scope>
    <source>
        <strain evidence="3">HR02</strain>
    </source>
</reference>
<comment type="caution">
    <text evidence="3">The sequence shown here is derived from an EMBL/GenBank/DDBJ whole genome shotgun (WGS) entry which is preliminary data.</text>
</comment>
<dbReference type="RefSeq" id="XP_044718488.1">
    <property type="nucleotide sequence ID" value="XM_044866599.1"/>
</dbReference>
<dbReference type="InterPro" id="IPR036638">
    <property type="entry name" value="HLH_DNA-bd_sf"/>
</dbReference>
<dbReference type="Proteomes" id="UP000824596">
    <property type="component" value="Unassembled WGS sequence"/>
</dbReference>
<evidence type="ECO:0000256" key="1">
    <source>
        <dbReference type="SAM" id="MobiDB-lite"/>
    </source>
</evidence>
<dbReference type="SMART" id="SM00353">
    <property type="entry name" value="HLH"/>
    <property type="match status" value="1"/>
</dbReference>
<dbReference type="SUPFAM" id="SSF47459">
    <property type="entry name" value="HLH, helix-loop-helix DNA-binding domain"/>
    <property type="match status" value="1"/>
</dbReference>
<organism evidence="3 4">
    <name type="scientific">Hirsutella rhossiliensis</name>
    <dbReference type="NCBI Taxonomy" id="111463"/>
    <lineage>
        <taxon>Eukaryota</taxon>
        <taxon>Fungi</taxon>
        <taxon>Dikarya</taxon>
        <taxon>Ascomycota</taxon>
        <taxon>Pezizomycotina</taxon>
        <taxon>Sordariomycetes</taxon>
        <taxon>Hypocreomycetidae</taxon>
        <taxon>Hypocreales</taxon>
        <taxon>Ophiocordycipitaceae</taxon>
        <taxon>Hirsutella</taxon>
    </lineage>
</organism>
<proteinExistence type="predicted"/>
<keyword evidence="4" id="KW-1185">Reference proteome</keyword>
<dbReference type="InterPro" id="IPR052099">
    <property type="entry name" value="Regulatory_TF_Diverse"/>
</dbReference>
<gene>
    <name evidence="3" type="ORF">HRG_08128</name>
</gene>
<dbReference type="AlphaFoldDB" id="A0A9P8MTI9"/>
<dbReference type="PANTHER" id="PTHR47336">
    <property type="entry name" value="TRANSCRIPTION FACTOR HMS1-RELATED"/>
    <property type="match status" value="1"/>
</dbReference>
<dbReference type="PROSITE" id="PS50888">
    <property type="entry name" value="BHLH"/>
    <property type="match status" value="1"/>
</dbReference>
<dbReference type="InterPro" id="IPR011598">
    <property type="entry name" value="bHLH_dom"/>
</dbReference>
<protein>
    <submittedName>
        <fullName evidence="3">Helix-loop-helix DNA-binding domain-containing protein</fullName>
    </submittedName>
</protein>
<evidence type="ECO:0000313" key="4">
    <source>
        <dbReference type="Proteomes" id="UP000824596"/>
    </source>
</evidence>
<keyword evidence="3" id="KW-0238">DNA-binding</keyword>